<reference evidence="2 3" key="1">
    <citation type="journal article" date="2014" name="Genome Announc.">
        <title>Draft Genome Sequence of Geobacillus icigianus Strain G1w1T Isolated from Hot Springs in the Valley of Geysers, Kamchatka (Russian Federation).</title>
        <authorList>
            <person name="Bryanskaya A.V."/>
            <person name="Rozanov A.S."/>
            <person name="Logacheva M.D."/>
            <person name="Kotenko A.V."/>
            <person name="Peltek S.E."/>
        </authorList>
    </citation>
    <scope>NUCLEOTIDE SEQUENCE [LARGE SCALE GENOMIC DNA]</scope>
    <source>
        <strain evidence="2 3">G1w1</strain>
    </source>
</reference>
<gene>
    <name evidence="2" type="ORF">EP10_002759</name>
</gene>
<evidence type="ECO:0000313" key="3">
    <source>
        <dbReference type="Proteomes" id="UP000029267"/>
    </source>
</evidence>
<keyword evidence="2" id="KW-0436">Ligase</keyword>
<dbReference type="EC" id="6.3.5.3" evidence="2"/>
<protein>
    <submittedName>
        <fullName evidence="2">Phosphoribosylformylglycinamidine synthase subunit PurL</fullName>
        <ecNumber evidence="2">6.3.5.3</ecNumber>
    </submittedName>
</protein>
<name>A0ABU6BIT9_9BACL</name>
<organism evidence="2 3">
    <name type="scientific">Geobacillus icigianus</name>
    <dbReference type="NCBI Taxonomy" id="1430331"/>
    <lineage>
        <taxon>Bacteria</taxon>
        <taxon>Bacillati</taxon>
        <taxon>Bacillota</taxon>
        <taxon>Bacilli</taxon>
        <taxon>Bacillales</taxon>
        <taxon>Anoxybacillaceae</taxon>
        <taxon>Geobacillus</taxon>
    </lineage>
</organism>
<dbReference type="SUPFAM" id="SSF56042">
    <property type="entry name" value="PurM C-terminal domain-like"/>
    <property type="match status" value="1"/>
</dbReference>
<dbReference type="EMBL" id="JPYA02000004">
    <property type="protein sequence ID" value="MEB3751887.1"/>
    <property type="molecule type" value="Genomic_DNA"/>
</dbReference>
<feature type="domain" description="PurM-like C-terminal" evidence="1">
    <location>
        <begin position="10"/>
        <end position="66"/>
    </location>
</feature>
<keyword evidence="3" id="KW-1185">Reference proteome</keyword>
<dbReference type="PANTHER" id="PTHR43555">
    <property type="entry name" value="PHOSPHORIBOSYLFORMYLGLYCINAMIDINE SYNTHASE SUBUNIT PURL"/>
    <property type="match status" value="1"/>
</dbReference>
<dbReference type="Pfam" id="PF02769">
    <property type="entry name" value="AIRS_C"/>
    <property type="match status" value="1"/>
</dbReference>
<accession>A0ABU6BIT9</accession>
<dbReference type="Proteomes" id="UP000029267">
    <property type="component" value="Unassembled WGS sequence"/>
</dbReference>
<evidence type="ECO:0000259" key="1">
    <source>
        <dbReference type="Pfam" id="PF02769"/>
    </source>
</evidence>
<evidence type="ECO:0000313" key="2">
    <source>
        <dbReference type="EMBL" id="MEB3751887.1"/>
    </source>
</evidence>
<comment type="caution">
    <text evidence="2">The sequence shown here is derived from an EMBL/GenBank/DDBJ whole genome shotgun (WGS) entry which is preliminary data.</text>
</comment>
<dbReference type="PANTHER" id="PTHR43555:SF1">
    <property type="entry name" value="PHOSPHORIBOSYLFORMYLGLYCINAMIDINE SYNTHASE SUBUNIT PURL"/>
    <property type="match status" value="1"/>
</dbReference>
<dbReference type="InterPro" id="IPR010918">
    <property type="entry name" value="PurM-like_C_dom"/>
</dbReference>
<dbReference type="GO" id="GO:0004642">
    <property type="term" value="F:phosphoribosylformylglycinamidine synthase activity"/>
    <property type="evidence" value="ECO:0007669"/>
    <property type="project" value="UniProtKB-EC"/>
</dbReference>
<dbReference type="Gene3D" id="3.90.650.10">
    <property type="entry name" value="PurM-like C-terminal domain"/>
    <property type="match status" value="1"/>
</dbReference>
<dbReference type="InterPro" id="IPR036676">
    <property type="entry name" value="PurM-like_C_sf"/>
</dbReference>
<proteinExistence type="predicted"/>
<dbReference type="InterPro" id="IPR010074">
    <property type="entry name" value="PRibForGlyAmidine_synth_PurL"/>
</dbReference>
<sequence>MPSVSWGGASGLGAKVTIRGDLISELFSETQSRFVVSVKKEHQEAFEQLVEAKRIGEVTDDGTFTVNGEQGETIIRLSVDDLRNVWKGAIPCLLKSKD</sequence>